<dbReference type="Proteomes" id="UP001191082">
    <property type="component" value="Unassembled WGS sequence"/>
</dbReference>
<dbReference type="InterPro" id="IPR000182">
    <property type="entry name" value="GNAT_dom"/>
</dbReference>
<dbReference type="Gene3D" id="3.40.630.30">
    <property type="match status" value="1"/>
</dbReference>
<evidence type="ECO:0000313" key="4">
    <source>
        <dbReference type="EMBL" id="TMV15595.1"/>
    </source>
</evidence>
<dbReference type="PROSITE" id="PS51186">
    <property type="entry name" value="GNAT"/>
    <property type="match status" value="1"/>
</dbReference>
<dbReference type="Pfam" id="PF00583">
    <property type="entry name" value="Acetyltransf_1"/>
    <property type="match status" value="1"/>
</dbReference>
<keyword evidence="2" id="KW-0012">Acyltransferase</keyword>
<reference evidence="4 5" key="1">
    <citation type="submission" date="2019-05" db="EMBL/GenBank/DDBJ databases">
        <title>Marivita sp. nov. isolated from sea sediment.</title>
        <authorList>
            <person name="Kim W."/>
        </authorList>
    </citation>
    <scope>NUCLEOTIDE SEQUENCE [LARGE SCALE GENOMIC DNA]</scope>
    <source>
        <strain evidence="4 5">CAU 1492</strain>
    </source>
</reference>
<dbReference type="EMBL" id="VCPC01000001">
    <property type="protein sequence ID" value="TMV15595.1"/>
    <property type="molecule type" value="Genomic_DNA"/>
</dbReference>
<comment type="caution">
    <text evidence="4">The sequence shown here is derived from an EMBL/GenBank/DDBJ whole genome shotgun (WGS) entry which is preliminary data.</text>
</comment>
<dbReference type="SUPFAM" id="SSF55729">
    <property type="entry name" value="Acyl-CoA N-acyltransferases (Nat)"/>
    <property type="match status" value="1"/>
</dbReference>
<name>A0ABY2XEY3_9RHOB</name>
<dbReference type="CDD" id="cd04301">
    <property type="entry name" value="NAT_SF"/>
    <property type="match status" value="1"/>
</dbReference>
<evidence type="ECO:0000313" key="5">
    <source>
        <dbReference type="Proteomes" id="UP001191082"/>
    </source>
</evidence>
<sequence>MALEPGFHAVPPGHLATVVTDLEMTAPPARGATVALPDGIDLARVRRPDVVWYRELFSRVGGQDWLWVSRLKMPQPDLAAILGDENVEVYVLRQGDLAVALLELDFRESGACEIAFFGVAPDLTGTTAGRFLMSHAIDTAFAHDGMARLHLHTCTMDHPRALAFYRRSGFTPWRQRVEVLPDPRLTGDLPTDAGPHMPVFA</sequence>
<keyword evidence="1" id="KW-0808">Transferase</keyword>
<protein>
    <submittedName>
        <fullName evidence="4">GNAT family N-acetyltransferase</fullName>
    </submittedName>
</protein>
<keyword evidence="5" id="KW-1185">Reference proteome</keyword>
<dbReference type="PANTHER" id="PTHR43800:SF1">
    <property type="entry name" value="PEPTIDYL-LYSINE N-ACETYLTRANSFERASE YJAB"/>
    <property type="match status" value="1"/>
</dbReference>
<evidence type="ECO:0000256" key="1">
    <source>
        <dbReference type="ARBA" id="ARBA00022679"/>
    </source>
</evidence>
<organism evidence="4 5">
    <name type="scientific">Arenibacterium halophilum</name>
    <dbReference type="NCBI Taxonomy" id="2583821"/>
    <lineage>
        <taxon>Bacteria</taxon>
        <taxon>Pseudomonadati</taxon>
        <taxon>Pseudomonadota</taxon>
        <taxon>Alphaproteobacteria</taxon>
        <taxon>Rhodobacterales</taxon>
        <taxon>Paracoccaceae</taxon>
        <taxon>Arenibacterium</taxon>
    </lineage>
</organism>
<dbReference type="PANTHER" id="PTHR43800">
    <property type="entry name" value="PEPTIDYL-LYSINE N-ACETYLTRANSFERASE YJAB"/>
    <property type="match status" value="1"/>
</dbReference>
<evidence type="ECO:0000259" key="3">
    <source>
        <dbReference type="PROSITE" id="PS51186"/>
    </source>
</evidence>
<evidence type="ECO:0000256" key="2">
    <source>
        <dbReference type="ARBA" id="ARBA00023315"/>
    </source>
</evidence>
<feature type="domain" description="N-acetyltransferase" evidence="3">
    <location>
        <begin position="40"/>
        <end position="192"/>
    </location>
</feature>
<dbReference type="InterPro" id="IPR016181">
    <property type="entry name" value="Acyl_CoA_acyltransferase"/>
</dbReference>
<accession>A0ABY2XEY3</accession>
<proteinExistence type="predicted"/>
<gene>
    <name evidence="4" type="ORF">FGK64_06480</name>
</gene>